<accession>A0A072TXZ9</accession>
<dbReference type="AlphaFoldDB" id="A0A072TXZ9"/>
<dbReference type="EMBL" id="PSQE01000007">
    <property type="protein sequence ID" value="RHN45028.1"/>
    <property type="molecule type" value="Genomic_DNA"/>
</dbReference>
<dbReference type="PANTHER" id="PTHR13318">
    <property type="entry name" value="PARTNER OF PAIRED, ISOFORM B-RELATED"/>
    <property type="match status" value="1"/>
</dbReference>
<dbReference type="Gramene" id="rna39223">
    <property type="protein sequence ID" value="RHN45028.1"/>
    <property type="gene ID" value="gene39223"/>
</dbReference>
<dbReference type="EnsemblPlants" id="KEH22071">
    <property type="protein sequence ID" value="KEH22071"/>
    <property type="gene ID" value="MTR_7g029535"/>
</dbReference>
<gene>
    <name evidence="3" type="primary">25497867</name>
    <name evidence="1" type="ordered locus">MTR_7g029535</name>
    <name evidence="2" type="ORF">MtrunA17_Chr7g0225811</name>
</gene>
<reference evidence="1 4" key="1">
    <citation type="journal article" date="2011" name="Nature">
        <title>The Medicago genome provides insight into the evolution of rhizobial symbioses.</title>
        <authorList>
            <person name="Young N.D."/>
            <person name="Debelle F."/>
            <person name="Oldroyd G.E."/>
            <person name="Geurts R."/>
            <person name="Cannon S.B."/>
            <person name="Udvardi M.K."/>
            <person name="Benedito V.A."/>
            <person name="Mayer K.F."/>
            <person name="Gouzy J."/>
            <person name="Schoof H."/>
            <person name="Van de Peer Y."/>
            <person name="Proost S."/>
            <person name="Cook D.R."/>
            <person name="Meyers B.C."/>
            <person name="Spannagl M."/>
            <person name="Cheung F."/>
            <person name="De Mita S."/>
            <person name="Krishnakumar V."/>
            <person name="Gundlach H."/>
            <person name="Zhou S."/>
            <person name="Mudge J."/>
            <person name="Bharti A.K."/>
            <person name="Murray J.D."/>
            <person name="Naoumkina M.A."/>
            <person name="Rosen B."/>
            <person name="Silverstein K.A."/>
            <person name="Tang H."/>
            <person name="Rombauts S."/>
            <person name="Zhao P.X."/>
            <person name="Zhou P."/>
            <person name="Barbe V."/>
            <person name="Bardou P."/>
            <person name="Bechner M."/>
            <person name="Bellec A."/>
            <person name="Berger A."/>
            <person name="Berges H."/>
            <person name="Bidwell S."/>
            <person name="Bisseling T."/>
            <person name="Choisne N."/>
            <person name="Couloux A."/>
            <person name="Denny R."/>
            <person name="Deshpande S."/>
            <person name="Dai X."/>
            <person name="Doyle J.J."/>
            <person name="Dudez A.M."/>
            <person name="Farmer A.D."/>
            <person name="Fouteau S."/>
            <person name="Franken C."/>
            <person name="Gibelin C."/>
            <person name="Gish J."/>
            <person name="Goldstein S."/>
            <person name="Gonzalez A.J."/>
            <person name="Green P.J."/>
            <person name="Hallab A."/>
            <person name="Hartog M."/>
            <person name="Hua A."/>
            <person name="Humphray S.J."/>
            <person name="Jeong D.H."/>
            <person name="Jing Y."/>
            <person name="Jocker A."/>
            <person name="Kenton S.M."/>
            <person name="Kim D.J."/>
            <person name="Klee K."/>
            <person name="Lai H."/>
            <person name="Lang C."/>
            <person name="Lin S."/>
            <person name="Macmil S.L."/>
            <person name="Magdelenat G."/>
            <person name="Matthews L."/>
            <person name="McCorrison J."/>
            <person name="Monaghan E.L."/>
            <person name="Mun J.H."/>
            <person name="Najar F.Z."/>
            <person name="Nicholson C."/>
            <person name="Noirot C."/>
            <person name="O'Bleness M."/>
            <person name="Paule C.R."/>
            <person name="Poulain J."/>
            <person name="Prion F."/>
            <person name="Qin B."/>
            <person name="Qu C."/>
            <person name="Retzel E.F."/>
            <person name="Riddle C."/>
            <person name="Sallet E."/>
            <person name="Samain S."/>
            <person name="Samson N."/>
            <person name="Sanders I."/>
            <person name="Saurat O."/>
            <person name="Scarpelli C."/>
            <person name="Schiex T."/>
            <person name="Segurens B."/>
            <person name="Severin A.J."/>
            <person name="Sherrier D.J."/>
            <person name="Shi R."/>
            <person name="Sims S."/>
            <person name="Singer S.R."/>
            <person name="Sinharoy S."/>
            <person name="Sterck L."/>
            <person name="Viollet A."/>
            <person name="Wang B.B."/>
            <person name="Wang K."/>
            <person name="Wang M."/>
            <person name="Wang X."/>
            <person name="Warfsmann J."/>
            <person name="Weissenbach J."/>
            <person name="White D.D."/>
            <person name="White J.D."/>
            <person name="Wiley G.B."/>
            <person name="Wincker P."/>
            <person name="Xing Y."/>
            <person name="Yang L."/>
            <person name="Yao Z."/>
            <person name="Ying F."/>
            <person name="Zhai J."/>
            <person name="Zhou L."/>
            <person name="Zuber A."/>
            <person name="Denarie J."/>
            <person name="Dixon R.A."/>
            <person name="May G.D."/>
            <person name="Schwartz D.C."/>
            <person name="Rogers J."/>
            <person name="Quetier F."/>
            <person name="Town C.D."/>
            <person name="Roe B.A."/>
        </authorList>
    </citation>
    <scope>NUCLEOTIDE SEQUENCE [LARGE SCALE GENOMIC DNA]</scope>
    <source>
        <strain evidence="1">A17</strain>
        <strain evidence="3 4">cv. Jemalong A17</strain>
    </source>
</reference>
<dbReference type="HOGENOM" id="CLU_028145_1_1_1"/>
<dbReference type="PANTHER" id="PTHR13318:SF106">
    <property type="entry name" value="F-BOX_LRR-REPEAT PROTEIN 2"/>
    <property type="match status" value="1"/>
</dbReference>
<dbReference type="GO" id="GO:0031146">
    <property type="term" value="P:SCF-dependent proteasomal ubiquitin-dependent protein catabolic process"/>
    <property type="evidence" value="ECO:0000318"/>
    <property type="project" value="GO_Central"/>
</dbReference>
<dbReference type="OrthoDB" id="6066220at2759"/>
<dbReference type="KEGG" id="mtr:25497867"/>
<dbReference type="SUPFAM" id="SSF52047">
    <property type="entry name" value="RNI-like"/>
    <property type="match status" value="2"/>
</dbReference>
<organism evidence="1 4">
    <name type="scientific">Medicago truncatula</name>
    <name type="common">Barrel medic</name>
    <name type="synonym">Medicago tribuloides</name>
    <dbReference type="NCBI Taxonomy" id="3880"/>
    <lineage>
        <taxon>Eukaryota</taxon>
        <taxon>Viridiplantae</taxon>
        <taxon>Streptophyta</taxon>
        <taxon>Embryophyta</taxon>
        <taxon>Tracheophyta</taxon>
        <taxon>Spermatophyta</taxon>
        <taxon>Magnoliopsida</taxon>
        <taxon>eudicotyledons</taxon>
        <taxon>Gunneridae</taxon>
        <taxon>Pentapetalae</taxon>
        <taxon>rosids</taxon>
        <taxon>fabids</taxon>
        <taxon>Fabales</taxon>
        <taxon>Fabaceae</taxon>
        <taxon>Papilionoideae</taxon>
        <taxon>50 kb inversion clade</taxon>
        <taxon>NPAAA clade</taxon>
        <taxon>Hologalegina</taxon>
        <taxon>IRL clade</taxon>
        <taxon>Trifolieae</taxon>
        <taxon>Medicago</taxon>
    </lineage>
</organism>
<dbReference type="Gene3D" id="3.80.10.10">
    <property type="entry name" value="Ribonuclease Inhibitor"/>
    <property type="match status" value="3"/>
</dbReference>
<reference evidence="1 4" key="2">
    <citation type="journal article" date="2014" name="BMC Genomics">
        <title>An improved genome release (version Mt4.0) for the model legume Medicago truncatula.</title>
        <authorList>
            <person name="Tang H."/>
            <person name="Krishnakumar V."/>
            <person name="Bidwell S."/>
            <person name="Rosen B."/>
            <person name="Chan A."/>
            <person name="Zhou S."/>
            <person name="Gentzbittel L."/>
            <person name="Childs K.L."/>
            <person name="Yandell M."/>
            <person name="Gundlach H."/>
            <person name="Mayer K.F."/>
            <person name="Schwartz D.C."/>
            <person name="Town C.D."/>
        </authorList>
    </citation>
    <scope>GENOME REANNOTATION</scope>
    <source>
        <strain evidence="1">A17</strain>
        <strain evidence="3 4">cv. Jemalong A17</strain>
    </source>
</reference>
<reference evidence="3" key="3">
    <citation type="submission" date="2015-04" db="UniProtKB">
        <authorList>
            <consortium name="EnsemblPlants"/>
        </authorList>
    </citation>
    <scope>IDENTIFICATION</scope>
    <source>
        <strain evidence="3">cv. Jemalong A17</strain>
    </source>
</reference>
<proteinExistence type="predicted"/>
<protein>
    <submittedName>
        <fullName evidence="1">F-box/LRR protein, putative</fullName>
    </submittedName>
    <submittedName>
        <fullName evidence="2">Putative leucine-rich repeat domain, L domain-containing protein</fullName>
    </submittedName>
</protein>
<evidence type="ECO:0000313" key="2">
    <source>
        <dbReference type="EMBL" id="RHN45028.1"/>
    </source>
</evidence>
<dbReference type="InterPro" id="IPR032675">
    <property type="entry name" value="LRR_dom_sf"/>
</dbReference>
<evidence type="ECO:0000313" key="1">
    <source>
        <dbReference type="EMBL" id="KEH22071.1"/>
    </source>
</evidence>
<dbReference type="InterPro" id="IPR006553">
    <property type="entry name" value="Leu-rich_rpt_Cys-con_subtyp"/>
</dbReference>
<reference evidence="2" key="4">
    <citation type="journal article" date="2018" name="Nat. Plants">
        <title>Whole-genome landscape of Medicago truncatula symbiotic genes.</title>
        <authorList>
            <person name="Pecrix Y."/>
            <person name="Gamas P."/>
            <person name="Carrere S."/>
        </authorList>
    </citation>
    <scope>NUCLEOTIDE SEQUENCE</scope>
    <source>
        <tissue evidence="2">Leaves</tissue>
    </source>
</reference>
<dbReference type="SMART" id="SM00367">
    <property type="entry name" value="LRR_CC"/>
    <property type="match status" value="7"/>
</dbReference>
<dbReference type="GO" id="GO:0019005">
    <property type="term" value="C:SCF ubiquitin ligase complex"/>
    <property type="evidence" value="ECO:0000318"/>
    <property type="project" value="GO_Central"/>
</dbReference>
<dbReference type="Proteomes" id="UP000002051">
    <property type="component" value="Unassembled WGS sequence"/>
</dbReference>
<dbReference type="Proteomes" id="UP000265566">
    <property type="component" value="Chromosome 7"/>
</dbReference>
<name>A0A072TXZ9_MEDTR</name>
<evidence type="ECO:0000313" key="3">
    <source>
        <dbReference type="EnsemblPlants" id="KEH22071"/>
    </source>
</evidence>
<dbReference type="EMBL" id="CM001223">
    <property type="protein sequence ID" value="KEH22071.1"/>
    <property type="molecule type" value="Genomic_DNA"/>
</dbReference>
<sequence>MKRKRTSIQSSTITNSYLPDECWECIFKFIFNNNENNNRYYFYPLNSSLRIKRKGKGTYLYKSSRLSISSTYSDIHEEIFNDDDPNNRNICRYLNSLSLVSKQLLSITNRIRFSLTIFNPTRPFLCLLFKRFTNLNSLNLTRFHGDLDALLRKISRFPSLNITSLNISNQPTVPANGLRAFSQKITTLTSLTCSHIANFNSSDLFLIAECFPLLEELYISYSECCYIYPIGYHTKYYDGYFDGVEALSLSLFKLRKVNLSSFLINNQSLLHLLDNCKLLEEVILFSCDHKITNVGIASALRDRPILRSFSFSPFNMNDNMTIPTSHFIDSLVSLKGLTCLDLQFMNISNNLFYSIARVGLPLTRFTLRHCFGHHSYAGIYCLLSKCQGFQHLDLELPFLNDQHVVQLSSFLGDLMSINLSCCVKLTKLSLYALTKNCPLLGEIKMEGIGKSTSVENSDSLAEFGVYPQLKSLYLGKNQWLSDEGIIKFASNFPNLQLLDLNRCNLLYEGICQVLRICCKIRHLNLAYCKKVKLLGMNVVVPNLEVLNLSNTKVNDKTLYVISKNCSGLLQLLLELSHNVTEEGVKHVVENCMQLREHGYLLY</sequence>
<evidence type="ECO:0000313" key="4">
    <source>
        <dbReference type="Proteomes" id="UP000002051"/>
    </source>
</evidence>
<keyword evidence="4" id="KW-1185">Reference proteome</keyword>